<sequence>MLLAVGANDDACGACRPVTTWQGWQHFATPPTAPPEPGAPPRSTEERLACHSAFVILRTPVIDTLTTSVRTLMILGRRRTTTARPP</sequence>
<dbReference type="EMBL" id="JBHTGL010000008">
    <property type="protein sequence ID" value="MFD0622803.1"/>
    <property type="molecule type" value="Genomic_DNA"/>
</dbReference>
<dbReference type="Proteomes" id="UP001596915">
    <property type="component" value="Unassembled WGS sequence"/>
</dbReference>
<protein>
    <submittedName>
        <fullName evidence="1">Uncharacterized protein</fullName>
    </submittedName>
</protein>
<evidence type="ECO:0000313" key="2">
    <source>
        <dbReference type="Proteomes" id="UP001596915"/>
    </source>
</evidence>
<organism evidence="1 2">
    <name type="scientific">Streptomyces sanglieri</name>
    <dbReference type="NCBI Taxonomy" id="193460"/>
    <lineage>
        <taxon>Bacteria</taxon>
        <taxon>Bacillati</taxon>
        <taxon>Actinomycetota</taxon>
        <taxon>Actinomycetes</taxon>
        <taxon>Kitasatosporales</taxon>
        <taxon>Streptomycetaceae</taxon>
        <taxon>Streptomyces</taxon>
    </lineage>
</organism>
<proteinExistence type="predicted"/>
<keyword evidence="2" id="KW-1185">Reference proteome</keyword>
<accession>A0ABW2WNN5</accession>
<comment type="caution">
    <text evidence="1">The sequence shown here is derived from an EMBL/GenBank/DDBJ whole genome shotgun (WGS) entry which is preliminary data.</text>
</comment>
<gene>
    <name evidence="1" type="ORF">ACFQ2K_08180</name>
</gene>
<name>A0ABW2WNN5_9ACTN</name>
<reference evidence="2" key="1">
    <citation type="journal article" date="2019" name="Int. J. Syst. Evol. Microbiol.">
        <title>The Global Catalogue of Microorganisms (GCM) 10K type strain sequencing project: providing services to taxonomists for standard genome sequencing and annotation.</title>
        <authorList>
            <consortium name="The Broad Institute Genomics Platform"/>
            <consortium name="The Broad Institute Genome Sequencing Center for Infectious Disease"/>
            <person name="Wu L."/>
            <person name="Ma J."/>
        </authorList>
    </citation>
    <scope>NUCLEOTIDE SEQUENCE [LARGE SCALE GENOMIC DNA]</scope>
    <source>
        <strain evidence="2">JCM 12607</strain>
    </source>
</reference>
<evidence type="ECO:0000313" key="1">
    <source>
        <dbReference type="EMBL" id="MFD0622803.1"/>
    </source>
</evidence>